<dbReference type="EMBL" id="SOYY01000017">
    <property type="protein sequence ID" value="KAA0709262.1"/>
    <property type="molecule type" value="Genomic_DNA"/>
</dbReference>
<keyword evidence="3" id="KW-1185">Reference proteome</keyword>
<feature type="region of interest" description="Disordered" evidence="1">
    <location>
        <begin position="435"/>
        <end position="461"/>
    </location>
</feature>
<sequence length="630" mass="71915">MAELNPVSSTNVLLESMLQKLRLNTQSNNASQTDIQTNSLSLELIAVTGEDSSEVYQFGCPSTNSGEQDRRSSIWKNAGLRNEIPWSHQSFPDGGKSTPNSNSPFRKIRKHVFSPKPKRTPLWRGPNNFTPEVNNDVISWAVQDGTPRLEKYNHISVEGGKRDVLDSGVPPLFKTEPCQKPPDLLAQRVHTSTSVLETPEVRGQRGTWSWGVGADHGKTTKTSKKKWGEAKRWAKKVKEQWREKHRGTENEQGYDGETQEMNEEVLSNLSPLPGPIDVNNTNTEIVYTSYIHNEPIHTGLDEAGTSSPTFMRTSNLMEEIFSGTEWAQFLSVNNTTQNQSNYSPSINNQSGEWTGKWRHSHLGMTQQQMSIPDMSTQDMAVDQPVYRRHGIYQVVTELPTNQLQTSDMCTNQLQSVDLSFNETHNGQQMNELSRFSHQPSYESEKSVPSYSQPEVSDLSREQYQDRKEGFIPLLDLSYLQPVDSSSTSKQGSLRRKREHWTKRWEPSEDTGQDMEDENHRSSYISTHSSNSIRSISPTSYHISYQNSEDVESSFSMETAVKKRRMENSCHVRFAEEVVILPSTVWIEEEEEENEEVVEKEENWQEDSAPRSSFPKWIGSIKGFKRTKYKF</sequence>
<feature type="region of interest" description="Disordered" evidence="1">
    <location>
        <begin position="85"/>
        <end position="108"/>
    </location>
</feature>
<feature type="compositionally biased region" description="Polar residues" evidence="1">
    <location>
        <begin position="482"/>
        <end position="491"/>
    </location>
</feature>
<feature type="region of interest" description="Disordered" evidence="1">
    <location>
        <begin position="238"/>
        <end position="257"/>
    </location>
</feature>
<evidence type="ECO:0000313" key="3">
    <source>
        <dbReference type="Proteomes" id="UP000324632"/>
    </source>
</evidence>
<feature type="region of interest" description="Disordered" evidence="1">
    <location>
        <begin position="206"/>
        <end position="229"/>
    </location>
</feature>
<feature type="compositionally biased region" description="Acidic residues" evidence="1">
    <location>
        <begin position="507"/>
        <end position="516"/>
    </location>
</feature>
<dbReference type="AlphaFoldDB" id="A0A5A9NGY5"/>
<accession>A0A5A9NGY5</accession>
<reference evidence="2 3" key="1">
    <citation type="journal article" date="2019" name="Mol. Ecol. Resour.">
        <title>Chromosome-level genome assembly of Triplophysa tibetana, a fish adapted to the harsh high-altitude environment of the Tibetan Plateau.</title>
        <authorList>
            <person name="Yang X."/>
            <person name="Liu H."/>
            <person name="Ma Z."/>
            <person name="Zou Y."/>
            <person name="Zou M."/>
            <person name="Mao Y."/>
            <person name="Li X."/>
            <person name="Wang H."/>
            <person name="Chen T."/>
            <person name="Wang W."/>
            <person name="Yang R."/>
        </authorList>
    </citation>
    <scope>NUCLEOTIDE SEQUENCE [LARGE SCALE GENOMIC DNA]</scope>
    <source>
        <strain evidence="2">TTIB1903HZAU</strain>
        <tissue evidence="2">Muscle</tissue>
    </source>
</reference>
<feature type="compositionally biased region" description="Polar residues" evidence="1">
    <location>
        <begin position="435"/>
        <end position="454"/>
    </location>
</feature>
<feature type="compositionally biased region" description="Low complexity" evidence="1">
    <location>
        <begin position="521"/>
        <end position="530"/>
    </location>
</feature>
<proteinExistence type="predicted"/>
<dbReference type="Proteomes" id="UP000324632">
    <property type="component" value="Chromosome 17"/>
</dbReference>
<protein>
    <submittedName>
        <fullName evidence="2">Uncharacterized protein</fullName>
    </submittedName>
</protein>
<feature type="region of interest" description="Disordered" evidence="1">
    <location>
        <begin position="482"/>
        <end position="530"/>
    </location>
</feature>
<name>A0A5A9NGY5_9TELE</name>
<feature type="region of interest" description="Disordered" evidence="1">
    <location>
        <begin position="591"/>
        <end position="611"/>
    </location>
</feature>
<evidence type="ECO:0000256" key="1">
    <source>
        <dbReference type="SAM" id="MobiDB-lite"/>
    </source>
</evidence>
<feature type="compositionally biased region" description="Basic and acidic residues" evidence="1">
    <location>
        <begin position="238"/>
        <end position="249"/>
    </location>
</feature>
<comment type="caution">
    <text evidence="2">The sequence shown here is derived from an EMBL/GenBank/DDBJ whole genome shotgun (WGS) entry which is preliminary data.</text>
</comment>
<organism evidence="2 3">
    <name type="scientific">Triplophysa tibetana</name>
    <dbReference type="NCBI Taxonomy" id="1572043"/>
    <lineage>
        <taxon>Eukaryota</taxon>
        <taxon>Metazoa</taxon>
        <taxon>Chordata</taxon>
        <taxon>Craniata</taxon>
        <taxon>Vertebrata</taxon>
        <taxon>Euteleostomi</taxon>
        <taxon>Actinopterygii</taxon>
        <taxon>Neopterygii</taxon>
        <taxon>Teleostei</taxon>
        <taxon>Ostariophysi</taxon>
        <taxon>Cypriniformes</taxon>
        <taxon>Nemacheilidae</taxon>
        <taxon>Triplophysa</taxon>
    </lineage>
</organism>
<evidence type="ECO:0000313" key="2">
    <source>
        <dbReference type="EMBL" id="KAA0709262.1"/>
    </source>
</evidence>
<gene>
    <name evidence="2" type="ORF">E1301_Tti013249</name>
</gene>